<dbReference type="Proteomes" id="UP000032180">
    <property type="component" value="Chromosome 10"/>
</dbReference>
<feature type="region of interest" description="Disordered" evidence="1">
    <location>
        <begin position="1"/>
        <end position="25"/>
    </location>
</feature>
<sequence length="122" mass="13563">MAQRRRRWATLSGGGGAERGDGGRRLHRQAAVWEPSLTRAAFGNMEASHNFLGRQPVGWKGVSWDSPKLRSMYKATYGARVVEGISAQLKEVIMECTFVSVICRLNTNNLSFFGPHQTMTCC</sequence>
<name>A0A0D9XIK3_9ORYZ</name>
<reference evidence="3" key="2">
    <citation type="submission" date="2013-12" db="EMBL/GenBank/DDBJ databases">
        <authorList>
            <person name="Yu Y."/>
            <person name="Lee S."/>
            <person name="de Baynast K."/>
            <person name="Wissotski M."/>
            <person name="Liu L."/>
            <person name="Talag J."/>
            <person name="Goicoechea J."/>
            <person name="Angelova A."/>
            <person name="Jetty R."/>
            <person name="Kudrna D."/>
            <person name="Golser W."/>
            <person name="Rivera L."/>
            <person name="Zhang J."/>
            <person name="Wing R."/>
        </authorList>
    </citation>
    <scope>NUCLEOTIDE SEQUENCE</scope>
</reference>
<organism evidence="2 3">
    <name type="scientific">Leersia perrieri</name>
    <dbReference type="NCBI Taxonomy" id="77586"/>
    <lineage>
        <taxon>Eukaryota</taxon>
        <taxon>Viridiplantae</taxon>
        <taxon>Streptophyta</taxon>
        <taxon>Embryophyta</taxon>
        <taxon>Tracheophyta</taxon>
        <taxon>Spermatophyta</taxon>
        <taxon>Magnoliopsida</taxon>
        <taxon>Liliopsida</taxon>
        <taxon>Poales</taxon>
        <taxon>Poaceae</taxon>
        <taxon>BOP clade</taxon>
        <taxon>Oryzoideae</taxon>
        <taxon>Oryzeae</taxon>
        <taxon>Oryzinae</taxon>
        <taxon>Leersia</taxon>
    </lineage>
</organism>
<keyword evidence="3" id="KW-1185">Reference proteome</keyword>
<evidence type="ECO:0000256" key="1">
    <source>
        <dbReference type="SAM" id="MobiDB-lite"/>
    </source>
</evidence>
<protein>
    <submittedName>
        <fullName evidence="2">Uncharacterized protein</fullName>
    </submittedName>
</protein>
<reference evidence="2" key="3">
    <citation type="submission" date="2015-04" db="UniProtKB">
        <authorList>
            <consortium name="EnsemblPlants"/>
        </authorList>
    </citation>
    <scope>IDENTIFICATION</scope>
</reference>
<dbReference type="Gramene" id="LPERR10G04010.1">
    <property type="protein sequence ID" value="LPERR10G04010.1"/>
    <property type="gene ID" value="LPERR10G04010"/>
</dbReference>
<dbReference type="HOGENOM" id="CLU_2030050_0_0_1"/>
<evidence type="ECO:0000313" key="3">
    <source>
        <dbReference type="Proteomes" id="UP000032180"/>
    </source>
</evidence>
<reference evidence="2 3" key="1">
    <citation type="submission" date="2012-08" db="EMBL/GenBank/DDBJ databases">
        <title>Oryza genome evolution.</title>
        <authorList>
            <person name="Wing R.A."/>
        </authorList>
    </citation>
    <scope>NUCLEOTIDE SEQUENCE</scope>
</reference>
<dbReference type="AlphaFoldDB" id="A0A0D9XIK3"/>
<accession>A0A0D9XIK3</accession>
<evidence type="ECO:0000313" key="2">
    <source>
        <dbReference type="EnsemblPlants" id="LPERR10G04010.1"/>
    </source>
</evidence>
<dbReference type="EnsemblPlants" id="LPERR10G04010.1">
    <property type="protein sequence ID" value="LPERR10G04010.1"/>
    <property type="gene ID" value="LPERR10G04010"/>
</dbReference>
<proteinExistence type="predicted"/>